<protein>
    <submittedName>
        <fullName evidence="1">Uncharacterized protein</fullName>
    </submittedName>
</protein>
<dbReference type="KEGG" id="uvi:66064757"/>
<gene>
    <name evidence="1" type="ORF">UV8b_03979</name>
</gene>
<dbReference type="Proteomes" id="UP000027002">
    <property type="component" value="Chromosome 3"/>
</dbReference>
<dbReference type="EMBL" id="CP072755">
    <property type="protein sequence ID" value="QUC19738.1"/>
    <property type="molecule type" value="Genomic_DNA"/>
</dbReference>
<proteinExistence type="predicted"/>
<reference evidence="1" key="1">
    <citation type="submission" date="2020-03" db="EMBL/GenBank/DDBJ databases">
        <title>A mixture of massive structural variations and highly conserved coding sequences in Ustilaginoidea virens genome.</title>
        <authorList>
            <person name="Zhang K."/>
            <person name="Zhao Z."/>
            <person name="Zhang Z."/>
            <person name="Li Y."/>
            <person name="Hsiang T."/>
            <person name="Sun W."/>
        </authorList>
    </citation>
    <scope>NUCLEOTIDE SEQUENCE</scope>
    <source>
        <strain evidence="1">UV-8b</strain>
    </source>
</reference>
<dbReference type="GeneID" id="66064757"/>
<evidence type="ECO:0000313" key="1">
    <source>
        <dbReference type="EMBL" id="QUC19738.1"/>
    </source>
</evidence>
<organism evidence="1 2">
    <name type="scientific">Ustilaginoidea virens</name>
    <name type="common">Rice false smut fungus</name>
    <name type="synonym">Villosiclava virens</name>
    <dbReference type="NCBI Taxonomy" id="1159556"/>
    <lineage>
        <taxon>Eukaryota</taxon>
        <taxon>Fungi</taxon>
        <taxon>Dikarya</taxon>
        <taxon>Ascomycota</taxon>
        <taxon>Pezizomycotina</taxon>
        <taxon>Sordariomycetes</taxon>
        <taxon>Hypocreomycetidae</taxon>
        <taxon>Hypocreales</taxon>
        <taxon>Clavicipitaceae</taxon>
        <taxon>Ustilaginoidea</taxon>
    </lineage>
</organism>
<dbReference type="AlphaFoldDB" id="A0A8E5HQR7"/>
<accession>A0A8E5HQR7</accession>
<dbReference type="RefSeq" id="XP_042997411.1">
    <property type="nucleotide sequence ID" value="XM_043141477.1"/>
</dbReference>
<name>A0A8E5HQR7_USTVR</name>
<evidence type="ECO:0000313" key="2">
    <source>
        <dbReference type="Proteomes" id="UP000027002"/>
    </source>
</evidence>
<sequence length="114" mass="12748">MTSNFLSAKANYPLDDAINVQCSALQRGSRWVGGSKISCLTHERSGMEGDGMLERSKLMGRRAVSKAEKFGDRGGSDKVCVDDTSELARLGYFRPKSKRWVWQVTSLKVMKTKR</sequence>
<keyword evidence="2" id="KW-1185">Reference proteome</keyword>